<dbReference type="Proteomes" id="UP000565576">
    <property type="component" value="Unassembled WGS sequence"/>
</dbReference>
<comment type="caution">
    <text evidence="1">The sequence shown here is derived from an EMBL/GenBank/DDBJ whole genome shotgun (WGS) entry which is preliminary data.</text>
</comment>
<evidence type="ECO:0000313" key="2">
    <source>
        <dbReference type="Proteomes" id="UP000565576"/>
    </source>
</evidence>
<dbReference type="RefSeq" id="WP_184704306.1">
    <property type="nucleotide sequence ID" value="NZ_JACHBG010000005.1"/>
</dbReference>
<evidence type="ECO:0000313" key="1">
    <source>
        <dbReference type="EMBL" id="MBB6485317.1"/>
    </source>
</evidence>
<proteinExistence type="predicted"/>
<sequence>MTSVADIRSFQRFTSAMPQKLTKAADAGKARKSEDSCGGRASYLQAVCRTPAIGAAFSINFRSRHPFPSKAKVDLKSERPVDMTGPNH</sequence>
<organism evidence="1 2">
    <name type="scientific">Rhizobium lusitanum</name>
    <dbReference type="NCBI Taxonomy" id="293958"/>
    <lineage>
        <taxon>Bacteria</taxon>
        <taxon>Pseudomonadati</taxon>
        <taxon>Pseudomonadota</taxon>
        <taxon>Alphaproteobacteria</taxon>
        <taxon>Hyphomicrobiales</taxon>
        <taxon>Rhizobiaceae</taxon>
        <taxon>Rhizobium/Agrobacterium group</taxon>
        <taxon>Rhizobium</taxon>
    </lineage>
</organism>
<name>A0A7X0MC06_9HYPH</name>
<protein>
    <submittedName>
        <fullName evidence="1">Uncharacterized protein</fullName>
    </submittedName>
</protein>
<dbReference type="AlphaFoldDB" id="A0A7X0MC06"/>
<gene>
    <name evidence="1" type="ORF">GGD46_002605</name>
</gene>
<accession>A0A7X0MC06</accession>
<dbReference type="EMBL" id="JACHBG010000005">
    <property type="protein sequence ID" value="MBB6485317.1"/>
    <property type="molecule type" value="Genomic_DNA"/>
</dbReference>
<reference evidence="1 2" key="1">
    <citation type="submission" date="2020-08" db="EMBL/GenBank/DDBJ databases">
        <title>Genomic Encyclopedia of Type Strains, Phase IV (KMG-V): Genome sequencing to study the core and pangenomes of soil and plant-associated prokaryotes.</title>
        <authorList>
            <person name="Whitman W."/>
        </authorList>
    </citation>
    <scope>NUCLEOTIDE SEQUENCE [LARGE SCALE GENOMIC DNA]</scope>
    <source>
        <strain evidence="1 2">SEMIA 4060</strain>
    </source>
</reference>